<proteinExistence type="predicted"/>
<evidence type="ECO:0000313" key="3">
    <source>
        <dbReference type="EMBL" id="CAL1589911.1"/>
    </source>
</evidence>
<organism evidence="3 4">
    <name type="scientific">Knipowitschia caucasica</name>
    <name type="common">Caucasian dwarf goby</name>
    <name type="synonym">Pomatoschistus caucasicus</name>
    <dbReference type="NCBI Taxonomy" id="637954"/>
    <lineage>
        <taxon>Eukaryota</taxon>
        <taxon>Metazoa</taxon>
        <taxon>Chordata</taxon>
        <taxon>Craniata</taxon>
        <taxon>Vertebrata</taxon>
        <taxon>Euteleostomi</taxon>
        <taxon>Actinopterygii</taxon>
        <taxon>Neopterygii</taxon>
        <taxon>Teleostei</taxon>
        <taxon>Neoteleostei</taxon>
        <taxon>Acanthomorphata</taxon>
        <taxon>Gobiaria</taxon>
        <taxon>Gobiiformes</taxon>
        <taxon>Gobioidei</taxon>
        <taxon>Gobiidae</taxon>
        <taxon>Gobiinae</taxon>
        <taxon>Knipowitschia</taxon>
    </lineage>
</organism>
<evidence type="ECO:0000256" key="1">
    <source>
        <dbReference type="SAM" id="Coils"/>
    </source>
</evidence>
<feature type="region of interest" description="Disordered" evidence="2">
    <location>
        <begin position="228"/>
        <end position="249"/>
    </location>
</feature>
<keyword evidence="4" id="KW-1185">Reference proteome</keyword>
<gene>
    <name evidence="3" type="ORF">KC01_LOCUS19505</name>
</gene>
<dbReference type="Proteomes" id="UP001497482">
    <property type="component" value="Chromosome 19"/>
</dbReference>
<reference evidence="3 4" key="1">
    <citation type="submission" date="2024-04" db="EMBL/GenBank/DDBJ databases">
        <authorList>
            <person name="Waldvogel A.-M."/>
            <person name="Schoenle A."/>
        </authorList>
    </citation>
    <scope>NUCLEOTIDE SEQUENCE [LARGE SCALE GENOMIC DNA]</scope>
</reference>
<dbReference type="EMBL" id="OZ035841">
    <property type="protein sequence ID" value="CAL1589911.1"/>
    <property type="molecule type" value="Genomic_DNA"/>
</dbReference>
<dbReference type="Gene3D" id="3.30.70.1820">
    <property type="entry name" value="L1 transposable element, RRM domain"/>
    <property type="match status" value="1"/>
</dbReference>
<dbReference type="InterPro" id="IPR004244">
    <property type="entry name" value="Transposase_22"/>
</dbReference>
<feature type="coiled-coil region" evidence="1">
    <location>
        <begin position="1"/>
        <end position="42"/>
    </location>
</feature>
<dbReference type="PANTHER" id="PTHR11505">
    <property type="entry name" value="L1 TRANSPOSABLE ELEMENT-RELATED"/>
    <property type="match status" value="1"/>
</dbReference>
<evidence type="ECO:0008006" key="5">
    <source>
        <dbReference type="Google" id="ProtNLM"/>
    </source>
</evidence>
<protein>
    <recommendedName>
        <fullName evidence="5">L1 transposable element RRM domain-containing protein</fullName>
    </recommendedName>
</protein>
<name>A0AAV2KLJ2_KNICA</name>
<dbReference type="AlphaFoldDB" id="A0AAV2KLJ2"/>
<evidence type="ECO:0000256" key="2">
    <source>
        <dbReference type="SAM" id="MobiDB-lite"/>
    </source>
</evidence>
<evidence type="ECO:0000313" key="4">
    <source>
        <dbReference type="Proteomes" id="UP001497482"/>
    </source>
</evidence>
<sequence>MDEAEERIDETETVLQAASKLIMRLTERQANLEAKLLDQEGRGRRDNLRFYSIKEGKEGTDMVTFMENLLKKALDFPRDEVLGIERAHRALVAKPNNNSQAKPRSIVVKFASYRTKEEILRRAWQKKEVFCDDERFFVDHDFPTEVIKRRNEYGEAKKVLKENRIKFQTPYPAKMRVFFNDGTRLYQNATEATRDLASRGFAVGLVKPTVTPDQQEIQLLSNWRAVRGRRAGSGGQQDAVGDDAQQLEDPRARLMKHLQSFRRNTDTEN</sequence>
<accession>A0AAV2KLJ2</accession>
<keyword evidence="1" id="KW-0175">Coiled coil</keyword>